<organism evidence="1">
    <name type="scientific">bioreactor metagenome</name>
    <dbReference type="NCBI Taxonomy" id="1076179"/>
    <lineage>
        <taxon>unclassified sequences</taxon>
        <taxon>metagenomes</taxon>
        <taxon>ecological metagenomes</taxon>
    </lineage>
</organism>
<sequence length="208" mass="21362">MGGPGDTIAGVGQEAGTRREQAAEVVHQALRLDRAGRAGVFLRISQHKVISGGGQQRFAAVAVASVFEVAAFARFVAALDQAVENADQAAAHVQSGHWGTGQVFGRFVDVHQLAVEQGIAPAAAGPFVHAGADGEDQIDVVVVEQGAGRRMAGKTEDAPEQRMVGTDQPFAVGSGDEGNVALDGQLQDGADGFAAPAADQQADICRLL</sequence>
<comment type="caution">
    <text evidence="1">The sequence shown here is derived from an EMBL/GenBank/DDBJ whole genome shotgun (WGS) entry which is preliminary data.</text>
</comment>
<proteinExistence type="predicted"/>
<dbReference type="EMBL" id="VSSQ01057612">
    <property type="protein sequence ID" value="MPN11409.1"/>
    <property type="molecule type" value="Genomic_DNA"/>
</dbReference>
<gene>
    <name evidence="1" type="ORF">SDC9_158710</name>
</gene>
<dbReference type="AlphaFoldDB" id="A0A645FDG7"/>
<name>A0A645FDG7_9ZZZZ</name>
<protein>
    <submittedName>
        <fullName evidence="1">Uncharacterized protein</fullName>
    </submittedName>
</protein>
<accession>A0A645FDG7</accession>
<evidence type="ECO:0000313" key="1">
    <source>
        <dbReference type="EMBL" id="MPN11409.1"/>
    </source>
</evidence>
<reference evidence="1" key="1">
    <citation type="submission" date="2019-08" db="EMBL/GenBank/DDBJ databases">
        <authorList>
            <person name="Kucharzyk K."/>
            <person name="Murdoch R.W."/>
            <person name="Higgins S."/>
            <person name="Loffler F."/>
        </authorList>
    </citation>
    <scope>NUCLEOTIDE SEQUENCE</scope>
</reference>